<proteinExistence type="predicted"/>
<dbReference type="EMBL" id="JACHXA010000002">
    <property type="protein sequence ID" value="MBB3064514.1"/>
    <property type="molecule type" value="Genomic_DNA"/>
</dbReference>
<reference evidence="2 3" key="1">
    <citation type="submission" date="2020-08" db="EMBL/GenBank/DDBJ databases">
        <title>Genomic Encyclopedia of Type Strains, Phase III (KMG-III): the genomes of soil and plant-associated and newly described type strains.</title>
        <authorList>
            <person name="Whitman W."/>
        </authorList>
    </citation>
    <scope>NUCLEOTIDE SEQUENCE [LARGE SCALE GENOMIC DNA]</scope>
    <source>
        <strain evidence="2 3">CECT 8803</strain>
    </source>
</reference>
<dbReference type="Gene3D" id="3.40.50.1820">
    <property type="entry name" value="alpha/beta hydrolase"/>
    <property type="match status" value="1"/>
</dbReference>
<dbReference type="PANTHER" id="PTHR43689">
    <property type="entry name" value="HYDROLASE"/>
    <property type="match status" value="1"/>
</dbReference>
<dbReference type="InterPro" id="IPR000073">
    <property type="entry name" value="AB_hydrolase_1"/>
</dbReference>
<keyword evidence="3" id="KW-1185">Reference proteome</keyword>
<dbReference type="InterPro" id="IPR029058">
    <property type="entry name" value="AB_hydrolase_fold"/>
</dbReference>
<evidence type="ECO:0000259" key="1">
    <source>
        <dbReference type="Pfam" id="PF00561"/>
    </source>
</evidence>
<dbReference type="AlphaFoldDB" id="A0A839SRU8"/>
<dbReference type="Pfam" id="PF00561">
    <property type="entry name" value="Abhydrolase_1"/>
    <property type="match status" value="1"/>
</dbReference>
<comment type="caution">
    <text evidence="2">The sequence shown here is derived from an EMBL/GenBank/DDBJ whole genome shotgun (WGS) entry which is preliminary data.</text>
</comment>
<organism evidence="2 3">
    <name type="scientific">Limibacillus halophilus</name>
    <dbReference type="NCBI Taxonomy" id="1579333"/>
    <lineage>
        <taxon>Bacteria</taxon>
        <taxon>Pseudomonadati</taxon>
        <taxon>Pseudomonadota</taxon>
        <taxon>Alphaproteobacteria</taxon>
        <taxon>Rhodospirillales</taxon>
        <taxon>Rhodovibrionaceae</taxon>
        <taxon>Limibacillus</taxon>
    </lineage>
</organism>
<dbReference type="Proteomes" id="UP000581135">
    <property type="component" value="Unassembled WGS sequence"/>
</dbReference>
<keyword evidence="2" id="KW-0378">Hydrolase</keyword>
<evidence type="ECO:0000313" key="3">
    <source>
        <dbReference type="Proteomes" id="UP000581135"/>
    </source>
</evidence>
<evidence type="ECO:0000313" key="2">
    <source>
        <dbReference type="EMBL" id="MBB3064514.1"/>
    </source>
</evidence>
<dbReference type="EC" id="3.1.1.24" evidence="2"/>
<gene>
    <name evidence="2" type="ORF">FHR98_000786</name>
</gene>
<accession>A0A839SRU8</accession>
<sequence length="273" mass="29641">MSARYMPQAGSAPRLESCSIAESVSAPTLLEGEESGLQGGTYYRVVGQGPTVLLAHGLGHDLTLWDRVAASLAPRFRVVRFDLLGHGRSAKPPGPYTLDSFLRQFDLLDRQVDLRSAHLVGHAAGALLCLRRGLIHQHSVSSALLLHPFARPPLDEGATGMPELPCVVRAMRRRCDSVILQCSTTIFQVFWQDLSKNVMKPAFPVEVINGASDPQSQAYEGPMGQDLVRMLEGANARTLTRMGTLSPLTAAEEIVGRVFALMEQLGSRSIEEA</sequence>
<dbReference type="GO" id="GO:0047570">
    <property type="term" value="F:3-oxoadipate enol-lactonase activity"/>
    <property type="evidence" value="ECO:0007669"/>
    <property type="project" value="UniProtKB-EC"/>
</dbReference>
<dbReference type="SUPFAM" id="SSF53474">
    <property type="entry name" value="alpha/beta-Hydrolases"/>
    <property type="match status" value="1"/>
</dbReference>
<feature type="domain" description="AB hydrolase-1" evidence="1">
    <location>
        <begin position="50"/>
        <end position="148"/>
    </location>
</feature>
<dbReference type="PANTHER" id="PTHR43689:SF8">
    <property type="entry name" value="ALPHA_BETA-HYDROLASES SUPERFAMILY PROTEIN"/>
    <property type="match status" value="1"/>
</dbReference>
<dbReference type="RefSeq" id="WP_221205718.1">
    <property type="nucleotide sequence ID" value="NZ_JACHXA010000002.1"/>
</dbReference>
<protein>
    <submittedName>
        <fullName evidence="2">3-oxoadipate enol-lactonase</fullName>
        <ecNumber evidence="2">3.1.1.24</ecNumber>
    </submittedName>
</protein>
<name>A0A839SRU8_9PROT</name>